<sequence>MEFLDKLPEDQRKAAGAALGIATFAGLGGLLWRWRSQSARTLKRPFILKDLANGETVEDPLAELTRVVTWLQDEIIRPLDARLPGKPFEHDLLAFPFTPMVLVVGNHSAGKSTFINRLLGTSVQETAEEGTVLMALPRHALFAAGNGCGSYGRRLYCPGDSGNGSVDALWPCWLCSALHHRLAEFWAMDALFRRKVHIQVINCSRWSLLTFAGEFFNSGGWVGPRLEEVGEDACIELESNSWISGLSGYVTFRSSDHSQFLCIVVSYPLLGSCCFTARFGADHGLRDPANLLENAPPLQPADHGLTRAEGCTWEVLDVGVQDMAVIRCVLLPSKLKRLSDDFSSALTTAAWCATSGKDGAAATSLGRKSVRMTERRLEVEIENQSSESFLFDNDWFKHGSWVDGAVDCLPPGTTTTLKLCSSDFISGVSGLFWYVNEARFDVYLSLVFSHPIASEAAFDAFLGAPPEELHNEWCKVRPVNGSECNRHGCCWRVLERGPILRLKVTLPEALPRATTATIRPPEPVEAEHGALAVREAQARAEDPEPAAPSFMDVTRPRDLIDGVGSGLTAASVGFAAGGAALVAAPAVGLSEGGMPGFVLGLAQGSAAALGLAVCGTAACAAQVARGVLNTPEALMRQDGTRWDSTCGKWVDDFVNLQEEEAQADKAPEECESEEDSPLFGGAYKKEVADSSYYDIIGVKPGSLPMDIKKAYYKAALQVHPDKNPGDEEAHAKFQQLSAAYRVLSDPQLRERYDQIGEEATKEAELPSIDPILFFGILFGSEHCEKYIGKLYLAMQTNQLAKELQRQSTAEEGVRSRCDRQMPLRQHLREVRCARHLRRLVDVWAVQRDGRSFVRQSSEEASSLNQCAFGGRLLKAISQAYQSTAEDYLSSLYGPLTLESQLSRWSHGFQDAQLKTSAGLSLAKAAYAANTLAARVHRRMSESNLSASYVPEGASVMDSNIAESLEGQLPVFLQTLWDVCLLDITSTLKNVSGKVVKDVSIPWQLRVRRAQALLRLARIFRDAGQREASDTKKADVAKQLLEEALMGSVKR</sequence>
<name>A0A812JDE4_9DINO</name>
<feature type="domain" description="J" evidence="1">
    <location>
        <begin position="691"/>
        <end position="756"/>
    </location>
</feature>
<accession>A0A812JDE4</accession>
<dbReference type="InterPro" id="IPR036869">
    <property type="entry name" value="J_dom_sf"/>
</dbReference>
<dbReference type="PROSITE" id="PS50076">
    <property type="entry name" value="DNAJ_2"/>
    <property type="match status" value="1"/>
</dbReference>
<dbReference type="PANTHER" id="PTHR44094">
    <property type="entry name" value="DNAJ HEAT SHOCK N-TERMINAL DOMAIN-CONTAINING PROTEIN"/>
    <property type="match status" value="1"/>
</dbReference>
<dbReference type="SMART" id="SM00271">
    <property type="entry name" value="DnaJ"/>
    <property type="match status" value="1"/>
</dbReference>
<dbReference type="Proteomes" id="UP000604046">
    <property type="component" value="Unassembled WGS sequence"/>
</dbReference>
<evidence type="ECO:0000313" key="3">
    <source>
        <dbReference type="Proteomes" id="UP000604046"/>
    </source>
</evidence>
<dbReference type="OrthoDB" id="10250354at2759"/>
<dbReference type="InterPro" id="IPR026894">
    <property type="entry name" value="DnaJ_X"/>
</dbReference>
<dbReference type="SUPFAM" id="SSF46565">
    <property type="entry name" value="Chaperone J-domain"/>
    <property type="match status" value="1"/>
</dbReference>
<dbReference type="InterPro" id="IPR027417">
    <property type="entry name" value="P-loop_NTPase"/>
</dbReference>
<dbReference type="AlphaFoldDB" id="A0A812JDE4"/>
<dbReference type="Gene3D" id="2.60.270.50">
    <property type="match status" value="1"/>
</dbReference>
<reference evidence="2" key="1">
    <citation type="submission" date="2021-02" db="EMBL/GenBank/DDBJ databases">
        <authorList>
            <person name="Dougan E. K."/>
            <person name="Rhodes N."/>
            <person name="Thang M."/>
            <person name="Chan C."/>
        </authorList>
    </citation>
    <scope>NUCLEOTIDE SEQUENCE</scope>
</reference>
<evidence type="ECO:0000259" key="1">
    <source>
        <dbReference type="PROSITE" id="PS50076"/>
    </source>
</evidence>
<dbReference type="Gene3D" id="1.10.287.110">
    <property type="entry name" value="DnaJ domain"/>
    <property type="match status" value="1"/>
</dbReference>
<dbReference type="EMBL" id="CAJNDS010000402">
    <property type="protein sequence ID" value="CAE7202404.1"/>
    <property type="molecule type" value="Genomic_DNA"/>
</dbReference>
<protein>
    <submittedName>
        <fullName evidence="2">ATJ10 protein</fullName>
    </submittedName>
</protein>
<organism evidence="2 3">
    <name type="scientific">Symbiodinium natans</name>
    <dbReference type="NCBI Taxonomy" id="878477"/>
    <lineage>
        <taxon>Eukaryota</taxon>
        <taxon>Sar</taxon>
        <taxon>Alveolata</taxon>
        <taxon>Dinophyceae</taxon>
        <taxon>Suessiales</taxon>
        <taxon>Symbiodiniaceae</taxon>
        <taxon>Symbiodinium</taxon>
    </lineage>
</organism>
<dbReference type="SUPFAM" id="SSF52540">
    <property type="entry name" value="P-loop containing nucleoside triphosphate hydrolases"/>
    <property type="match status" value="1"/>
</dbReference>
<dbReference type="InterPro" id="IPR052423">
    <property type="entry name" value="EMIR"/>
</dbReference>
<dbReference type="CDD" id="cd06257">
    <property type="entry name" value="DnaJ"/>
    <property type="match status" value="1"/>
</dbReference>
<dbReference type="Pfam" id="PF00226">
    <property type="entry name" value="DnaJ"/>
    <property type="match status" value="1"/>
</dbReference>
<comment type="caution">
    <text evidence="2">The sequence shown here is derived from an EMBL/GenBank/DDBJ whole genome shotgun (WGS) entry which is preliminary data.</text>
</comment>
<dbReference type="PRINTS" id="PR00625">
    <property type="entry name" value="JDOMAIN"/>
</dbReference>
<dbReference type="InterPro" id="IPR001623">
    <property type="entry name" value="DnaJ_domain"/>
</dbReference>
<keyword evidence="3" id="KW-1185">Reference proteome</keyword>
<gene>
    <name evidence="2" type="primary">ATJ10</name>
    <name evidence="2" type="ORF">SNAT2548_LOCUS6127</name>
</gene>
<proteinExistence type="predicted"/>
<dbReference type="Pfam" id="PF14308">
    <property type="entry name" value="DnaJ-X"/>
    <property type="match status" value="1"/>
</dbReference>
<evidence type="ECO:0000313" key="2">
    <source>
        <dbReference type="EMBL" id="CAE7202404.1"/>
    </source>
</evidence>
<dbReference type="Gene3D" id="3.40.50.300">
    <property type="entry name" value="P-loop containing nucleotide triphosphate hydrolases"/>
    <property type="match status" value="1"/>
</dbReference>
<dbReference type="PANTHER" id="PTHR44094:SF8">
    <property type="entry name" value="DNAJ HEAT SHOCK N-TERMINAL DOMAIN-CONTAINING PROTEIN-RELATED"/>
    <property type="match status" value="1"/>
</dbReference>